<dbReference type="Pfam" id="PF13561">
    <property type="entry name" value="adh_short_C2"/>
    <property type="match status" value="1"/>
</dbReference>
<feature type="domain" description="Ketoreductase" evidence="3">
    <location>
        <begin position="8"/>
        <end position="176"/>
    </location>
</feature>
<dbReference type="InterPro" id="IPR057326">
    <property type="entry name" value="KR_dom"/>
</dbReference>
<comment type="caution">
    <text evidence="4">The sequence shown here is derived from an EMBL/GenBank/DDBJ whole genome shotgun (WGS) entry which is preliminary data.</text>
</comment>
<proteinExistence type="inferred from homology"/>
<accession>A0ABV1LMW5</accession>
<dbReference type="EC" id="1.1.1.47" evidence="4"/>
<keyword evidence="2 4" id="KW-0560">Oxidoreductase</keyword>
<dbReference type="RefSeq" id="WP_349542350.1">
    <property type="nucleotide sequence ID" value="NZ_JAOALG010000001.1"/>
</dbReference>
<comment type="similarity">
    <text evidence="1">Belongs to the short-chain dehydrogenases/reductases (SDR) family.</text>
</comment>
<keyword evidence="5" id="KW-1185">Reference proteome</keyword>
<dbReference type="GO" id="GO:0047936">
    <property type="term" value="F:glucose 1-dehydrogenase [NAD(P)+] activity"/>
    <property type="evidence" value="ECO:0007669"/>
    <property type="project" value="UniProtKB-EC"/>
</dbReference>
<dbReference type="PRINTS" id="PR00081">
    <property type="entry name" value="GDHRDH"/>
</dbReference>
<name>A0ABV1LMW5_9BURK</name>
<dbReference type="Gene3D" id="3.40.50.720">
    <property type="entry name" value="NAD(P)-binding Rossmann-like Domain"/>
    <property type="match status" value="1"/>
</dbReference>
<evidence type="ECO:0000313" key="4">
    <source>
        <dbReference type="EMBL" id="MEQ5840090.1"/>
    </source>
</evidence>
<reference evidence="4 5" key="1">
    <citation type="journal article" date="2024" name="Chem. Sci.">
        <title>Discovery of a lagriamide polyketide by integrated genome mining, isotopic labeling, and untargeted metabolomics.</title>
        <authorList>
            <person name="Fergusson C.H."/>
            <person name="Saulog J."/>
            <person name="Paulo B.S."/>
            <person name="Wilson D.M."/>
            <person name="Liu D.Y."/>
            <person name="Morehouse N.J."/>
            <person name="Waterworth S."/>
            <person name="Barkei J."/>
            <person name="Gray C.A."/>
            <person name="Kwan J.C."/>
            <person name="Eustaquio A.S."/>
            <person name="Linington R.G."/>
        </authorList>
    </citation>
    <scope>NUCLEOTIDE SEQUENCE [LARGE SCALE GENOMIC DNA]</scope>
    <source>
        <strain evidence="4 5">RL17-338-BIF-B</strain>
    </source>
</reference>
<organism evidence="4 5">
    <name type="scientific">Paraburkholderia acidicola</name>
    <dbReference type="NCBI Taxonomy" id="1912599"/>
    <lineage>
        <taxon>Bacteria</taxon>
        <taxon>Pseudomonadati</taxon>
        <taxon>Pseudomonadota</taxon>
        <taxon>Betaproteobacteria</taxon>
        <taxon>Burkholderiales</taxon>
        <taxon>Burkholderiaceae</taxon>
        <taxon>Paraburkholderia</taxon>
    </lineage>
</organism>
<dbReference type="PRINTS" id="PR00080">
    <property type="entry name" value="SDRFAMILY"/>
</dbReference>
<dbReference type="NCBIfam" id="NF005559">
    <property type="entry name" value="PRK07231.1"/>
    <property type="match status" value="1"/>
</dbReference>
<dbReference type="PANTHER" id="PTHR24321:SF15">
    <property type="entry name" value="OXIDOREDUCTASE UCPA"/>
    <property type="match status" value="1"/>
</dbReference>
<evidence type="ECO:0000256" key="2">
    <source>
        <dbReference type="ARBA" id="ARBA00023002"/>
    </source>
</evidence>
<dbReference type="InterPro" id="IPR002347">
    <property type="entry name" value="SDR_fam"/>
</dbReference>
<dbReference type="PANTHER" id="PTHR24321">
    <property type="entry name" value="DEHYDROGENASES, SHORT CHAIN"/>
    <property type="match status" value="1"/>
</dbReference>
<gene>
    <name evidence="4" type="ORF">N0A02_11710</name>
</gene>
<dbReference type="SMART" id="SM00822">
    <property type="entry name" value="PKS_KR"/>
    <property type="match status" value="1"/>
</dbReference>
<dbReference type="EMBL" id="JAOALG010000001">
    <property type="protein sequence ID" value="MEQ5840090.1"/>
    <property type="molecule type" value="Genomic_DNA"/>
</dbReference>
<dbReference type="Proteomes" id="UP001469089">
    <property type="component" value="Unassembled WGS sequence"/>
</dbReference>
<sequence>MTAQLTGKVALITGAARGIGRAAAELFAHEGAHVFATDVKQPDEPFLDGNISFSIMDVASEADWQRVVQSIKTKHGGVDILVNNAAIGGSQLPLADENVEDWNRVIATNLTSVFLGMREVLPGMRLKRSGSIVNVSSIWGISAVAGAAAYHATKAAVRHLTKHAAVTYAPENVRVNSIHPGIIATPMVLEDQAEETSARVVAATPLGRMGKPIELAKGMLFLASDESSFMTGAELVIDGGYLAQ</sequence>
<protein>
    <submittedName>
        <fullName evidence="4">Glucose 1-dehydrogenase</fullName>
        <ecNumber evidence="4">1.1.1.47</ecNumber>
    </submittedName>
</protein>
<evidence type="ECO:0000256" key="1">
    <source>
        <dbReference type="ARBA" id="ARBA00006484"/>
    </source>
</evidence>
<dbReference type="SUPFAM" id="SSF51735">
    <property type="entry name" value="NAD(P)-binding Rossmann-fold domains"/>
    <property type="match status" value="1"/>
</dbReference>
<dbReference type="InterPro" id="IPR036291">
    <property type="entry name" value="NAD(P)-bd_dom_sf"/>
</dbReference>
<evidence type="ECO:0000313" key="5">
    <source>
        <dbReference type="Proteomes" id="UP001469089"/>
    </source>
</evidence>
<evidence type="ECO:0000259" key="3">
    <source>
        <dbReference type="SMART" id="SM00822"/>
    </source>
</evidence>